<name>A0A2W4QGR0_9GAMM</name>
<comment type="caution">
    <text evidence="1">The sequence shown here is derived from an EMBL/GenBank/DDBJ whole genome shotgun (WGS) entry which is preliminary data.</text>
</comment>
<evidence type="ECO:0000313" key="1">
    <source>
        <dbReference type="EMBL" id="PZN71183.1"/>
    </source>
</evidence>
<sequence>MLEKAIERAVAGTDRRIYALGDYRTRLREPVKLAVNHVIALVNALPPPIEISPLAFGGNNGSRVFFVSTEHLREVLGKFNNVRDFLADLATSPPEEIFGLLTMLREERNVFGMELDGDSLRRDVMQVAVNFSGHRFIGPSGNEVDTRRELMKRAFDFLIEKALERLTGERGKRRDLGRQRHLLRQKLDVMQSGQWGLAMLNDSEGPGPDLAALEAEIETIEAELGQSQTDSLGLEESLALVTDTLTHATDWLAARKISLRLDYRGIKLPDSSTIPEIELPELYSSTGERRTVVLGRFARTDIPEPPDFCKAAKRYL</sequence>
<gene>
    <name evidence="1" type="ORF">DM484_26995</name>
</gene>
<dbReference type="AlphaFoldDB" id="A0A2W4QGR0"/>
<dbReference type="EMBL" id="QJPH01000533">
    <property type="protein sequence ID" value="PZN71183.1"/>
    <property type="molecule type" value="Genomic_DNA"/>
</dbReference>
<accession>A0A2W4QGR0</accession>
<evidence type="ECO:0000313" key="2">
    <source>
        <dbReference type="Proteomes" id="UP000249396"/>
    </source>
</evidence>
<protein>
    <submittedName>
        <fullName evidence="1">Uncharacterized protein</fullName>
    </submittedName>
</protein>
<organism evidence="1 2">
    <name type="scientific">Candidatus Methylumidiphilus alinenensis</name>
    <dbReference type="NCBI Taxonomy" id="2202197"/>
    <lineage>
        <taxon>Bacteria</taxon>
        <taxon>Pseudomonadati</taxon>
        <taxon>Pseudomonadota</taxon>
        <taxon>Gammaproteobacteria</taxon>
        <taxon>Methylococcales</taxon>
        <taxon>Candidatus Methylumidiphilus</taxon>
    </lineage>
</organism>
<dbReference type="Proteomes" id="UP000249396">
    <property type="component" value="Unassembled WGS sequence"/>
</dbReference>
<proteinExistence type="predicted"/>
<reference evidence="1 2" key="1">
    <citation type="journal article" date="2018" name="Aquat. Microb. Ecol.">
        <title>Gammaproteobacterial methanotrophs dominate.</title>
        <authorList>
            <person name="Rissanen A.J."/>
            <person name="Saarenheimo J."/>
            <person name="Tiirola M."/>
            <person name="Peura S."/>
            <person name="Aalto S.L."/>
            <person name="Karvinen A."/>
            <person name="Nykanen H."/>
        </authorList>
    </citation>
    <scope>NUCLEOTIDE SEQUENCE [LARGE SCALE GENOMIC DNA]</scope>
    <source>
        <strain evidence="1">AMbin10</strain>
    </source>
</reference>